<comment type="caution">
    <text evidence="7">The sequence shown here is derived from an EMBL/GenBank/DDBJ whole genome shotgun (WGS) entry which is preliminary data.</text>
</comment>
<dbReference type="Gene3D" id="3.40.50.1820">
    <property type="entry name" value="alpha/beta hydrolase"/>
    <property type="match status" value="1"/>
</dbReference>
<dbReference type="GO" id="GO:0016491">
    <property type="term" value="F:oxidoreductase activity"/>
    <property type="evidence" value="ECO:0007669"/>
    <property type="project" value="UniProtKB-KW"/>
</dbReference>
<accession>A0A2T3J291</accession>
<protein>
    <submittedName>
        <fullName evidence="7">Esterase</fullName>
    </submittedName>
</protein>
<evidence type="ECO:0000256" key="5">
    <source>
        <dbReference type="ARBA" id="ARBA00023002"/>
    </source>
</evidence>
<keyword evidence="8" id="KW-1185">Reference proteome</keyword>
<dbReference type="InterPro" id="IPR029058">
    <property type="entry name" value="AB_hydrolase_fold"/>
</dbReference>
<evidence type="ECO:0000259" key="6">
    <source>
        <dbReference type="Pfam" id="PF00561"/>
    </source>
</evidence>
<evidence type="ECO:0000256" key="4">
    <source>
        <dbReference type="ARBA" id="ARBA00022827"/>
    </source>
</evidence>
<comment type="similarity">
    <text evidence="2">Belongs to the GMC oxidoreductase family.</text>
</comment>
<dbReference type="AlphaFoldDB" id="A0A2T3J291"/>
<gene>
    <name evidence="7" type="ORF">C9I99_05755</name>
</gene>
<evidence type="ECO:0000256" key="1">
    <source>
        <dbReference type="ARBA" id="ARBA00001974"/>
    </source>
</evidence>
<evidence type="ECO:0000256" key="3">
    <source>
        <dbReference type="ARBA" id="ARBA00022630"/>
    </source>
</evidence>
<comment type="cofactor">
    <cofactor evidence="1">
        <name>FAD</name>
        <dbReference type="ChEBI" id="CHEBI:57692"/>
    </cofactor>
</comment>
<sequence>MVILEERVIPYTSKDNMVLNLINVRGAKEAHQGPVILVHGAGVRANIFRPPVRRNLVHALVDHGYDVWLSNWRGSIDLPPNEWTLDQAACFDHPEAVKKIQAETGASKVKAIIHCQGSTSFTMSVLAGLLPQVETIISNAVSLFTIVPQWSRVKLKYAVPLVAELTPFISPAWGDNPPTVFAKLIRAMVKMGHHECDNDVCKMVSFTYGAGCPALWRHKNINEQTHEWVRKEFADVPLSFFKQMARCVHRGNLISYDPIVSGLPLDFSVHKPQTDARFIFYTGKLNRCFLPESQIRAFKFFDKLRPNYHALEVLEHYSHLDIFIGERADKDIFPKMLAYLDGKI</sequence>
<evidence type="ECO:0000256" key="2">
    <source>
        <dbReference type="ARBA" id="ARBA00010790"/>
    </source>
</evidence>
<evidence type="ECO:0000313" key="7">
    <source>
        <dbReference type="EMBL" id="PSU35192.1"/>
    </source>
</evidence>
<keyword evidence="5" id="KW-0560">Oxidoreductase</keyword>
<dbReference type="InterPro" id="IPR000073">
    <property type="entry name" value="AB_hydrolase_1"/>
</dbReference>
<dbReference type="EMBL" id="PYMH01000002">
    <property type="protein sequence ID" value="PSU35192.1"/>
    <property type="molecule type" value="Genomic_DNA"/>
</dbReference>
<organism evidence="7 8">
    <name type="scientific">Photobacterium lutimaris</name>
    <dbReference type="NCBI Taxonomy" id="388278"/>
    <lineage>
        <taxon>Bacteria</taxon>
        <taxon>Pseudomonadati</taxon>
        <taxon>Pseudomonadota</taxon>
        <taxon>Gammaproteobacteria</taxon>
        <taxon>Vibrionales</taxon>
        <taxon>Vibrionaceae</taxon>
        <taxon>Photobacterium</taxon>
    </lineage>
</organism>
<dbReference type="SUPFAM" id="SSF53474">
    <property type="entry name" value="alpha/beta-Hydrolases"/>
    <property type="match status" value="1"/>
</dbReference>
<evidence type="ECO:0000313" key="8">
    <source>
        <dbReference type="Proteomes" id="UP000241222"/>
    </source>
</evidence>
<dbReference type="InterPro" id="IPR052542">
    <property type="entry name" value="Cholesterol_Oxidase"/>
</dbReference>
<dbReference type="PANTHER" id="PTHR47470">
    <property type="entry name" value="CHOLESTEROL OXIDASE"/>
    <property type="match status" value="1"/>
</dbReference>
<keyword evidence="3" id="KW-0285">Flavoprotein</keyword>
<feature type="domain" description="AB hydrolase-1" evidence="6">
    <location>
        <begin position="34"/>
        <end position="119"/>
    </location>
</feature>
<proteinExistence type="inferred from homology"/>
<dbReference type="PANTHER" id="PTHR47470:SF1">
    <property type="entry name" value="FAD-DEPENDENT OXIDOREDUCTASE 2 FAD BINDING DOMAIN-CONTAINING PROTEIN"/>
    <property type="match status" value="1"/>
</dbReference>
<reference evidence="7 8" key="1">
    <citation type="submission" date="2018-03" db="EMBL/GenBank/DDBJ databases">
        <title>Whole genome sequencing of Histamine producing bacteria.</title>
        <authorList>
            <person name="Butler K."/>
        </authorList>
    </citation>
    <scope>NUCLEOTIDE SEQUENCE [LARGE SCALE GENOMIC DNA]</scope>
    <source>
        <strain evidence="7 8">JCM 13586</strain>
    </source>
</reference>
<dbReference type="Pfam" id="PF00561">
    <property type="entry name" value="Abhydrolase_1"/>
    <property type="match status" value="1"/>
</dbReference>
<dbReference type="Proteomes" id="UP000241222">
    <property type="component" value="Unassembled WGS sequence"/>
</dbReference>
<name>A0A2T3J291_9GAMM</name>
<keyword evidence="4" id="KW-0274">FAD</keyword>